<dbReference type="Proteomes" id="UP000035900">
    <property type="component" value="Unassembled WGS sequence"/>
</dbReference>
<accession>A0A0J7LLT5</accession>
<dbReference type="InterPro" id="IPR020084">
    <property type="entry name" value="NUDIX_hydrolase_CS"/>
</dbReference>
<reference evidence="3 4" key="1">
    <citation type="journal article" date="2004" name="Int. J. Syst. Evol. Microbiol.">
        <title>Kaistella koreensis gen. nov., sp. nov., a novel member of the Chryseobacterium-Bergeyella-Riemerella branch.</title>
        <authorList>
            <person name="Kim M.K."/>
            <person name="Im W.T."/>
            <person name="Shin Y.K."/>
            <person name="Lim J.H."/>
            <person name="Kim S.H."/>
            <person name="Lee B.C."/>
            <person name="Park M.Y."/>
            <person name="Lee K.Y."/>
            <person name="Lee S.T."/>
        </authorList>
    </citation>
    <scope>NUCLEOTIDE SEQUENCE [LARGE SCALE GENOMIC DNA]</scope>
    <source>
        <strain evidence="3 4">CCUG 49689</strain>
    </source>
</reference>
<name>A0A0J7LLT5_9FLAO</name>
<protein>
    <submittedName>
        <fullName evidence="3">NUDIX hydrolase</fullName>
    </submittedName>
</protein>
<dbReference type="PANTHER" id="PTHR43736">
    <property type="entry name" value="ADP-RIBOSE PYROPHOSPHATASE"/>
    <property type="match status" value="1"/>
</dbReference>
<dbReference type="PATRIC" id="fig|1304281.5.peg.3135"/>
<dbReference type="PROSITE" id="PS00893">
    <property type="entry name" value="NUDIX_BOX"/>
    <property type="match status" value="1"/>
</dbReference>
<dbReference type="PROSITE" id="PS51462">
    <property type="entry name" value="NUDIX"/>
    <property type="match status" value="1"/>
</dbReference>
<dbReference type="GO" id="GO:0016787">
    <property type="term" value="F:hydrolase activity"/>
    <property type="evidence" value="ECO:0007669"/>
    <property type="project" value="UniProtKB-KW"/>
</dbReference>
<evidence type="ECO:0000256" key="1">
    <source>
        <dbReference type="ARBA" id="ARBA00022801"/>
    </source>
</evidence>
<dbReference type="OrthoDB" id="9810648at2"/>
<dbReference type="InterPro" id="IPR000086">
    <property type="entry name" value="NUDIX_hydrolase_dom"/>
</dbReference>
<gene>
    <name evidence="3" type="ORF">ACM44_14400</name>
</gene>
<proteinExistence type="predicted"/>
<evidence type="ECO:0000313" key="4">
    <source>
        <dbReference type="Proteomes" id="UP000035900"/>
    </source>
</evidence>
<dbReference type="Gene3D" id="3.90.79.10">
    <property type="entry name" value="Nucleoside Triphosphate Pyrophosphohydrolase"/>
    <property type="match status" value="1"/>
</dbReference>
<dbReference type="EMBL" id="LFNG01000042">
    <property type="protein sequence ID" value="KMQ70050.1"/>
    <property type="molecule type" value="Genomic_DNA"/>
</dbReference>
<dbReference type="Pfam" id="PF00293">
    <property type="entry name" value="NUDIX"/>
    <property type="match status" value="1"/>
</dbReference>
<dbReference type="STRING" id="1304281.ACM44_14400"/>
<evidence type="ECO:0000259" key="2">
    <source>
        <dbReference type="PROSITE" id="PS51462"/>
    </source>
</evidence>
<feature type="domain" description="Nudix hydrolase" evidence="2">
    <location>
        <begin position="1"/>
        <end position="136"/>
    </location>
</feature>
<keyword evidence="1 3" id="KW-0378">Hydrolase</keyword>
<organism evidence="3 4">
    <name type="scientific">Chryseobacterium koreense CCUG 49689</name>
    <dbReference type="NCBI Taxonomy" id="1304281"/>
    <lineage>
        <taxon>Bacteria</taxon>
        <taxon>Pseudomonadati</taxon>
        <taxon>Bacteroidota</taxon>
        <taxon>Flavobacteriia</taxon>
        <taxon>Flavobacteriales</taxon>
        <taxon>Weeksellaceae</taxon>
        <taxon>Chryseobacterium group</taxon>
        <taxon>Chryseobacterium</taxon>
    </lineage>
</organism>
<sequence length="139" mass="16319">MMIDKINVRVYAAAIRDGKVLALHEEYAGEHLMKLPGGGLELGEGALDCLHREFAEELNCKIRIIEHLYTQEDFLVSRFRENEQLLTIYYLVEIIDKEEFLLMDPCIERIEWVPIQQVENPFPLPVDKIVFEKLKEKFL</sequence>
<dbReference type="AlphaFoldDB" id="A0A0J7LLT5"/>
<keyword evidence="4" id="KW-1185">Reference proteome</keyword>
<comment type="caution">
    <text evidence="3">The sequence shown here is derived from an EMBL/GenBank/DDBJ whole genome shotgun (WGS) entry which is preliminary data.</text>
</comment>
<evidence type="ECO:0000313" key="3">
    <source>
        <dbReference type="EMBL" id="KMQ70050.1"/>
    </source>
</evidence>
<dbReference type="InterPro" id="IPR015797">
    <property type="entry name" value="NUDIX_hydrolase-like_dom_sf"/>
</dbReference>
<dbReference type="SUPFAM" id="SSF55811">
    <property type="entry name" value="Nudix"/>
    <property type="match status" value="1"/>
</dbReference>
<dbReference type="PANTHER" id="PTHR43736:SF1">
    <property type="entry name" value="DIHYDRONEOPTERIN TRIPHOSPHATE DIPHOSPHATASE"/>
    <property type="match status" value="1"/>
</dbReference>